<protein>
    <recommendedName>
        <fullName evidence="4">Biofilm regulator BssS</fullName>
    </recommendedName>
</protein>
<feature type="compositionally biased region" description="Low complexity" evidence="1">
    <location>
        <begin position="285"/>
        <end position="314"/>
    </location>
</feature>
<dbReference type="InterPro" id="IPR019710">
    <property type="entry name" value="DUF4226"/>
</dbReference>
<accession>A0ABM7SKJ9</accession>
<feature type="region of interest" description="Disordered" evidence="1">
    <location>
        <begin position="471"/>
        <end position="498"/>
    </location>
</feature>
<evidence type="ECO:0000313" key="2">
    <source>
        <dbReference type="EMBL" id="BCZ21686.1"/>
    </source>
</evidence>
<dbReference type="EMBL" id="AP024828">
    <property type="protein sequence ID" value="BCZ21686.1"/>
    <property type="molecule type" value="Genomic_DNA"/>
</dbReference>
<evidence type="ECO:0008006" key="4">
    <source>
        <dbReference type="Google" id="ProtNLM"/>
    </source>
</evidence>
<gene>
    <name evidence="2" type="ORF">MTY59_15410</name>
</gene>
<keyword evidence="3" id="KW-1185">Reference proteome</keyword>
<feature type="compositionally biased region" description="Pro residues" evidence="1">
    <location>
        <begin position="481"/>
        <end position="490"/>
    </location>
</feature>
<organism evidence="2 3">
    <name type="scientific">Mycobacterium senriense</name>
    <dbReference type="NCBI Taxonomy" id="2775496"/>
    <lineage>
        <taxon>Bacteria</taxon>
        <taxon>Bacillati</taxon>
        <taxon>Actinomycetota</taxon>
        <taxon>Actinomycetes</taxon>
        <taxon>Mycobacteriales</taxon>
        <taxon>Mycobacteriaceae</taxon>
        <taxon>Mycobacterium</taxon>
        <taxon>Mycobacterium avium complex (MAC)</taxon>
    </lineage>
</organism>
<feature type="compositionally biased region" description="Low complexity" evidence="1">
    <location>
        <begin position="261"/>
        <end position="276"/>
    </location>
</feature>
<feature type="region of interest" description="Disordered" evidence="1">
    <location>
        <begin position="80"/>
        <end position="103"/>
    </location>
</feature>
<feature type="compositionally biased region" description="Acidic residues" evidence="1">
    <location>
        <begin position="328"/>
        <end position="338"/>
    </location>
</feature>
<feature type="compositionally biased region" description="Low complexity" evidence="1">
    <location>
        <begin position="471"/>
        <end position="480"/>
    </location>
</feature>
<dbReference type="Proteomes" id="UP000826012">
    <property type="component" value="Chromosome"/>
</dbReference>
<name>A0ABM7SKJ9_9MYCO</name>
<sequence length="498" mass="50541">MAAAFEQAAAPPGWLMSAYDDLLAAVKYVRDRTGDPNAWQTGLAPAEVTAVITPTTRPEQVEAILRKVRQQHAGVFGAATAANPPVQRPSAETSAPPDRETGAAADAIANAEAALAQQNSASSQLDMQVVSAILNAHLRAVDGRETLTKLQHETEAAVRTRSDLDTPAGARDFQRFLIGKLRDIREVVLNASLDDTSKSALMASWTSLYDASKGEPHAPGEQPRAAVPVGDTSAGGATDDLDAEVDPLLDSLLADDDDLSGDVLGPDPGAGAAMPAVPQPPMAPAMPNFGGSLPGLGSMPSMAGWQPGGLPLSGPEGGDGTDPAVQELADDELPDDQVQDPGARDASDEAADGTDAQDGTSSDESPAGPTPVTLPDGETVTAASPQLAAAITAAVAGTPIAEAFQQQGMTIPPPGTAVSSPVDALQVAPGDIGMLTDRHALALGSGKALLDGQIQHIATVSGPTFLGWEHPPAAAAAIPTPAKPDPPTPTRPATSSTT</sequence>
<reference evidence="2 3" key="1">
    <citation type="submission" date="2021-07" db="EMBL/GenBank/DDBJ databases">
        <title>Complete genome sequence of nontuberculous Mycobacterium sp. TY59.</title>
        <authorList>
            <person name="Fukushima K."/>
        </authorList>
    </citation>
    <scope>NUCLEOTIDE SEQUENCE [LARGE SCALE GENOMIC DNA]</scope>
    <source>
        <strain evidence="2 3">TY59</strain>
    </source>
</reference>
<evidence type="ECO:0000256" key="1">
    <source>
        <dbReference type="SAM" id="MobiDB-lite"/>
    </source>
</evidence>
<dbReference type="Pfam" id="PF10774">
    <property type="entry name" value="DUF4226"/>
    <property type="match status" value="1"/>
</dbReference>
<feature type="compositionally biased region" description="Acidic residues" evidence="1">
    <location>
        <begin position="239"/>
        <end position="260"/>
    </location>
</feature>
<feature type="region of interest" description="Disordered" evidence="1">
    <location>
        <begin position="212"/>
        <end position="378"/>
    </location>
</feature>
<evidence type="ECO:0000313" key="3">
    <source>
        <dbReference type="Proteomes" id="UP000826012"/>
    </source>
</evidence>
<proteinExistence type="predicted"/>